<accession>A0AAD9Q892</accession>
<reference evidence="2" key="1">
    <citation type="journal article" date="2023" name="G3 (Bethesda)">
        <title>Whole genome assembly and annotation of the endangered Caribbean coral Acropora cervicornis.</title>
        <authorList>
            <person name="Selwyn J.D."/>
            <person name="Vollmer S.V."/>
        </authorList>
    </citation>
    <scope>NUCLEOTIDE SEQUENCE</scope>
    <source>
        <strain evidence="2">K2</strain>
    </source>
</reference>
<proteinExistence type="predicted"/>
<dbReference type="EMBL" id="JARQWQ010000057">
    <property type="protein sequence ID" value="KAK2556206.1"/>
    <property type="molecule type" value="Genomic_DNA"/>
</dbReference>
<evidence type="ECO:0000313" key="2">
    <source>
        <dbReference type="EMBL" id="KAK2556206.1"/>
    </source>
</evidence>
<organism evidence="2 3">
    <name type="scientific">Acropora cervicornis</name>
    <name type="common">Staghorn coral</name>
    <dbReference type="NCBI Taxonomy" id="6130"/>
    <lineage>
        <taxon>Eukaryota</taxon>
        <taxon>Metazoa</taxon>
        <taxon>Cnidaria</taxon>
        <taxon>Anthozoa</taxon>
        <taxon>Hexacorallia</taxon>
        <taxon>Scleractinia</taxon>
        <taxon>Astrocoeniina</taxon>
        <taxon>Acroporidae</taxon>
        <taxon>Acropora</taxon>
    </lineage>
</organism>
<protein>
    <submittedName>
        <fullName evidence="2">Uncharacterized protein</fullName>
    </submittedName>
</protein>
<gene>
    <name evidence="2" type="ORF">P5673_021814</name>
</gene>
<reference evidence="2" key="2">
    <citation type="journal article" date="2023" name="Science">
        <title>Genomic signatures of disease resistance in endangered staghorn corals.</title>
        <authorList>
            <person name="Vollmer S.V."/>
            <person name="Selwyn J.D."/>
            <person name="Despard B.A."/>
            <person name="Roesel C.L."/>
        </authorList>
    </citation>
    <scope>NUCLEOTIDE SEQUENCE</scope>
    <source>
        <strain evidence="2">K2</strain>
    </source>
</reference>
<keyword evidence="3" id="KW-1185">Reference proteome</keyword>
<sequence>MWLRHAWSLLPETTIQKCFAHCGIKASSVGEVTESEGNNQDDTAKEILLLLNGIILEEFASQDNALLTSCDGVDDPNWETHLIEQAKNGFDSDADEDDEEQGSKNSEEDQPPEITVKEAARMVAELKRFGFKNNLKPEIVDALLNIESAIEQVKFDKQANAKQSKVTNFFLPLR</sequence>
<evidence type="ECO:0000256" key="1">
    <source>
        <dbReference type="SAM" id="MobiDB-lite"/>
    </source>
</evidence>
<feature type="region of interest" description="Disordered" evidence="1">
    <location>
        <begin position="86"/>
        <end position="114"/>
    </location>
</feature>
<name>A0AAD9Q892_ACRCE</name>
<evidence type="ECO:0000313" key="3">
    <source>
        <dbReference type="Proteomes" id="UP001249851"/>
    </source>
</evidence>
<dbReference type="AlphaFoldDB" id="A0AAD9Q892"/>
<comment type="caution">
    <text evidence="2">The sequence shown here is derived from an EMBL/GenBank/DDBJ whole genome shotgun (WGS) entry which is preliminary data.</text>
</comment>
<dbReference type="Proteomes" id="UP001249851">
    <property type="component" value="Unassembled WGS sequence"/>
</dbReference>